<evidence type="ECO:0000256" key="1">
    <source>
        <dbReference type="ARBA" id="ARBA00004653"/>
    </source>
</evidence>
<feature type="transmembrane region" description="Helical" evidence="14">
    <location>
        <begin position="55"/>
        <end position="78"/>
    </location>
</feature>
<evidence type="ECO:0000256" key="3">
    <source>
        <dbReference type="ARBA" id="ARBA00022449"/>
    </source>
</evidence>
<feature type="transmembrane region" description="Helical" evidence="14">
    <location>
        <begin position="208"/>
        <end position="236"/>
    </location>
</feature>
<feature type="domain" description="Cation/H+ exchanger transmembrane" evidence="15">
    <location>
        <begin position="22"/>
        <end position="375"/>
    </location>
</feature>
<keyword evidence="5 14" id="KW-1133">Transmembrane helix</keyword>
<evidence type="ECO:0000256" key="11">
    <source>
        <dbReference type="ARBA" id="ARBA00040570"/>
    </source>
</evidence>
<keyword evidence="8" id="KW-0406">Ion transport</keyword>
<feature type="transmembrane region" description="Helical" evidence="14">
    <location>
        <begin position="161"/>
        <end position="187"/>
    </location>
</feature>
<evidence type="ECO:0000259" key="15">
    <source>
        <dbReference type="Pfam" id="PF00999"/>
    </source>
</evidence>
<keyword evidence="18" id="KW-1185">Reference proteome</keyword>
<evidence type="ECO:0000313" key="18">
    <source>
        <dbReference type="Proteomes" id="UP001152797"/>
    </source>
</evidence>
<dbReference type="InterPro" id="IPR006153">
    <property type="entry name" value="Cation/H_exchanger_TM"/>
</dbReference>
<feature type="transmembrane region" description="Helical" evidence="14">
    <location>
        <begin position="256"/>
        <end position="282"/>
    </location>
</feature>
<dbReference type="Proteomes" id="UP001152797">
    <property type="component" value="Unassembled WGS sequence"/>
</dbReference>
<name>A0A9P1FPA5_9DINO</name>
<evidence type="ECO:0000256" key="6">
    <source>
        <dbReference type="ARBA" id="ARBA00023034"/>
    </source>
</evidence>
<keyword evidence="7" id="KW-0915">Sodium</keyword>
<evidence type="ECO:0000256" key="4">
    <source>
        <dbReference type="ARBA" id="ARBA00022692"/>
    </source>
</evidence>
<dbReference type="PRINTS" id="PR01084">
    <property type="entry name" value="NAHEXCHNGR"/>
</dbReference>
<dbReference type="InterPro" id="IPR018422">
    <property type="entry name" value="Cation/H_exchanger_CPA1"/>
</dbReference>
<dbReference type="EMBL" id="CAMXCT030000657">
    <property type="protein sequence ID" value="CAL4769037.1"/>
    <property type="molecule type" value="Genomic_DNA"/>
</dbReference>
<comment type="subcellular location">
    <subcellularLocation>
        <location evidence="1">Golgi apparatus membrane</location>
        <topology evidence="1">Multi-pass membrane protein</topology>
    </subcellularLocation>
</comment>
<dbReference type="Pfam" id="PF00999">
    <property type="entry name" value="Na_H_Exchanger"/>
    <property type="match status" value="1"/>
</dbReference>
<comment type="caution">
    <text evidence="16">The sequence shown here is derived from an EMBL/GenBank/DDBJ whole genome shotgun (WGS) entry which is preliminary data.</text>
</comment>
<proteinExistence type="predicted"/>
<evidence type="ECO:0000256" key="5">
    <source>
        <dbReference type="ARBA" id="ARBA00022989"/>
    </source>
</evidence>
<dbReference type="GO" id="GO:0015386">
    <property type="term" value="F:potassium:proton antiporter activity"/>
    <property type="evidence" value="ECO:0007669"/>
    <property type="project" value="TreeGrafter"/>
</dbReference>
<dbReference type="Gene3D" id="6.10.140.1330">
    <property type="match status" value="1"/>
</dbReference>
<feature type="transmembrane region" description="Helical" evidence="14">
    <location>
        <begin position="357"/>
        <end position="375"/>
    </location>
</feature>
<sequence length="513" mass="55154">MGGIAAAFPEVNRNTFQKLEDLSAKQFMLVFIAPIIFAEGYGMKSQQFFDNITRILLHAFLGTAISTLVVAISLHWLPTPPVQLSMAECLAFGAMISSTDPVTTLAIFKEQRLAENGRGHLYYSVLGESILNDAVAITLFGSFVNLVKSGEAVDGQVALRILLEFCGCFLASTLIGVAGGLATALLLKTARLGAGACEGEHFYFNVPELGVTLVMAYVPFLAAEACDFSGIVAIMFAGITTRHYAHFNLTQVTRQIFLPTVELIASLCETYVFILLGLGVFLMRRAYSWPLIGWTLLACLVGRALNVYPLALLTNKLSSGPIMSVKEMHMVWMAGLRGVIAFICALGFPKQEDHQDYLLCTTVIMVGLSLVVLGWPTAGVLRCLQLDSSVPAQEPRLPRVSWSTMPGSASVRGVSQRRCAKELLMTNDAVAEEEINLFEEANGGTGAAPAVPPGPAPSTAMGCMGLGSFDAGRSAARWSAPGVLGTVPTERMSRLSARRTSMPCRSSRMLCDM</sequence>
<keyword evidence="10" id="KW-0739">Sodium transport</keyword>
<dbReference type="GO" id="GO:0015385">
    <property type="term" value="F:sodium:proton antiporter activity"/>
    <property type="evidence" value="ECO:0007669"/>
    <property type="project" value="InterPro"/>
</dbReference>
<dbReference type="InterPro" id="IPR004709">
    <property type="entry name" value="NaH_exchanger"/>
</dbReference>
<dbReference type="PANTHER" id="PTHR10110:SF191">
    <property type="entry name" value="SODIUM_HYDROGEN EXCHANGER 8"/>
    <property type="match status" value="1"/>
</dbReference>
<protein>
    <recommendedName>
        <fullName evidence="11">Sodium/hydrogen exchanger 8</fullName>
    </recommendedName>
    <alternativeName>
        <fullName evidence="12">Na(+)/H(+) exchanger 8</fullName>
    </alternativeName>
    <alternativeName>
        <fullName evidence="13">Solute carrier family 9 member 8</fullName>
    </alternativeName>
</protein>
<keyword evidence="4 14" id="KW-0812">Transmembrane</keyword>
<keyword evidence="3" id="KW-0050">Antiport</keyword>
<dbReference type="PANTHER" id="PTHR10110">
    <property type="entry name" value="SODIUM/HYDROGEN EXCHANGER"/>
    <property type="match status" value="1"/>
</dbReference>
<feature type="transmembrane region" description="Helical" evidence="14">
    <location>
        <begin position="330"/>
        <end position="348"/>
    </location>
</feature>
<accession>A0A9P1FPA5</accession>
<gene>
    <name evidence="16" type="ORF">C1SCF055_LOCUS9486</name>
</gene>
<feature type="transmembrane region" description="Helical" evidence="14">
    <location>
        <begin position="26"/>
        <end position="43"/>
    </location>
</feature>
<organism evidence="16">
    <name type="scientific">Cladocopium goreaui</name>
    <dbReference type="NCBI Taxonomy" id="2562237"/>
    <lineage>
        <taxon>Eukaryota</taxon>
        <taxon>Sar</taxon>
        <taxon>Alveolata</taxon>
        <taxon>Dinophyceae</taxon>
        <taxon>Suessiales</taxon>
        <taxon>Symbiodiniaceae</taxon>
        <taxon>Cladocopium</taxon>
    </lineage>
</organism>
<dbReference type="OrthoDB" id="196264at2759"/>
<keyword evidence="2" id="KW-0813">Transport</keyword>
<evidence type="ECO:0000256" key="13">
    <source>
        <dbReference type="ARBA" id="ARBA00042692"/>
    </source>
</evidence>
<evidence type="ECO:0000313" key="16">
    <source>
        <dbReference type="EMBL" id="CAI3981725.1"/>
    </source>
</evidence>
<evidence type="ECO:0000256" key="7">
    <source>
        <dbReference type="ARBA" id="ARBA00023053"/>
    </source>
</evidence>
<dbReference type="GO" id="GO:0005886">
    <property type="term" value="C:plasma membrane"/>
    <property type="evidence" value="ECO:0007669"/>
    <property type="project" value="TreeGrafter"/>
</dbReference>
<dbReference type="EMBL" id="CAMXCT010000657">
    <property type="protein sequence ID" value="CAI3981725.1"/>
    <property type="molecule type" value="Genomic_DNA"/>
</dbReference>
<dbReference type="EMBL" id="CAMXCT020000657">
    <property type="protein sequence ID" value="CAL1135100.1"/>
    <property type="molecule type" value="Genomic_DNA"/>
</dbReference>
<reference evidence="16" key="1">
    <citation type="submission" date="2022-10" db="EMBL/GenBank/DDBJ databases">
        <authorList>
            <person name="Chen Y."/>
            <person name="Dougan E. K."/>
            <person name="Chan C."/>
            <person name="Rhodes N."/>
            <person name="Thang M."/>
        </authorList>
    </citation>
    <scope>NUCLEOTIDE SEQUENCE</scope>
</reference>
<feature type="transmembrane region" description="Helical" evidence="14">
    <location>
        <begin position="120"/>
        <end position="141"/>
    </location>
</feature>
<feature type="transmembrane region" description="Helical" evidence="14">
    <location>
        <begin position="289"/>
        <end position="310"/>
    </location>
</feature>
<dbReference type="AlphaFoldDB" id="A0A9P1FPA5"/>
<keyword evidence="6" id="KW-0333">Golgi apparatus</keyword>
<dbReference type="GO" id="GO:0098719">
    <property type="term" value="P:sodium ion import across plasma membrane"/>
    <property type="evidence" value="ECO:0007669"/>
    <property type="project" value="TreeGrafter"/>
</dbReference>
<evidence type="ECO:0000313" key="17">
    <source>
        <dbReference type="EMBL" id="CAL1135100.1"/>
    </source>
</evidence>
<evidence type="ECO:0000256" key="8">
    <source>
        <dbReference type="ARBA" id="ARBA00023065"/>
    </source>
</evidence>
<evidence type="ECO:0000256" key="10">
    <source>
        <dbReference type="ARBA" id="ARBA00023201"/>
    </source>
</evidence>
<evidence type="ECO:0000256" key="9">
    <source>
        <dbReference type="ARBA" id="ARBA00023136"/>
    </source>
</evidence>
<reference evidence="17" key="2">
    <citation type="submission" date="2024-04" db="EMBL/GenBank/DDBJ databases">
        <authorList>
            <person name="Chen Y."/>
            <person name="Shah S."/>
            <person name="Dougan E. K."/>
            <person name="Thang M."/>
            <person name="Chan C."/>
        </authorList>
    </citation>
    <scope>NUCLEOTIDE SEQUENCE [LARGE SCALE GENOMIC DNA]</scope>
</reference>
<dbReference type="GO" id="GO:0051453">
    <property type="term" value="P:regulation of intracellular pH"/>
    <property type="evidence" value="ECO:0007669"/>
    <property type="project" value="TreeGrafter"/>
</dbReference>
<evidence type="ECO:0000256" key="12">
    <source>
        <dbReference type="ARBA" id="ARBA00042291"/>
    </source>
</evidence>
<dbReference type="GO" id="GO:0000139">
    <property type="term" value="C:Golgi membrane"/>
    <property type="evidence" value="ECO:0007669"/>
    <property type="project" value="UniProtKB-SubCell"/>
</dbReference>
<evidence type="ECO:0000256" key="2">
    <source>
        <dbReference type="ARBA" id="ARBA00022448"/>
    </source>
</evidence>
<evidence type="ECO:0000256" key="14">
    <source>
        <dbReference type="SAM" id="Phobius"/>
    </source>
</evidence>
<keyword evidence="9 14" id="KW-0472">Membrane</keyword>